<reference evidence="3 4" key="1">
    <citation type="submission" date="2019-03" db="EMBL/GenBank/DDBJ databases">
        <title>Genomic Encyclopedia of Type Strains, Phase IV (KMG-IV): sequencing the most valuable type-strain genomes for metagenomic binning, comparative biology and taxonomic classification.</title>
        <authorList>
            <person name="Goeker M."/>
        </authorList>
    </citation>
    <scope>NUCLEOTIDE SEQUENCE [LARGE SCALE GENOMIC DNA]</scope>
    <source>
        <strain evidence="3 4">DSM 11901</strain>
    </source>
</reference>
<evidence type="ECO:0000313" key="4">
    <source>
        <dbReference type="Proteomes" id="UP000294593"/>
    </source>
</evidence>
<sequence length="112" mass="12895">MSSGAWARQSHQHTQAVVALTALPRQAQDVHQRILAGGPFRYEKDGTVFGNRERLLPRQPRGFYREYTVPTPGERDRGARRIVCGGKEVRQPETCFYTRDHYASFQTIDPRH</sequence>
<dbReference type="GO" id="GO:0003723">
    <property type="term" value="F:RNA binding"/>
    <property type="evidence" value="ECO:0007669"/>
    <property type="project" value="InterPro"/>
</dbReference>
<dbReference type="InterPro" id="IPR000026">
    <property type="entry name" value="N1-like"/>
</dbReference>
<dbReference type="SUPFAM" id="SSF53933">
    <property type="entry name" value="Microbial ribonucleases"/>
    <property type="match status" value="1"/>
</dbReference>
<dbReference type="RefSeq" id="WP_243738631.1">
    <property type="nucleotide sequence ID" value="NZ_JBASTO010000036.1"/>
</dbReference>
<dbReference type="EMBL" id="SNXW01000005">
    <property type="protein sequence ID" value="TDP82848.1"/>
    <property type="molecule type" value="Genomic_DNA"/>
</dbReference>
<keyword evidence="2" id="KW-0378">Hydrolase</keyword>
<evidence type="ECO:0000313" key="3">
    <source>
        <dbReference type="EMBL" id="TDP82848.1"/>
    </source>
</evidence>
<proteinExistence type="predicted"/>
<dbReference type="Pfam" id="PF00545">
    <property type="entry name" value="Ribonuclease"/>
    <property type="match status" value="1"/>
</dbReference>
<evidence type="ECO:0000256" key="2">
    <source>
        <dbReference type="ARBA" id="ARBA00022801"/>
    </source>
</evidence>
<evidence type="ECO:0000256" key="1">
    <source>
        <dbReference type="ARBA" id="ARBA00022722"/>
    </source>
</evidence>
<keyword evidence="4" id="KW-1185">Reference proteome</keyword>
<keyword evidence="1" id="KW-0540">Nuclease</keyword>
<dbReference type="InterPro" id="IPR016191">
    <property type="entry name" value="Ribonuclease/ribotoxin"/>
</dbReference>
<comment type="caution">
    <text evidence="3">The sequence shown here is derived from an EMBL/GenBank/DDBJ whole genome shotgun (WGS) entry which is preliminary data.</text>
</comment>
<organism evidence="3 4">
    <name type="scientific">Aquabacterium commune</name>
    <dbReference type="NCBI Taxonomy" id="70586"/>
    <lineage>
        <taxon>Bacteria</taxon>
        <taxon>Pseudomonadati</taxon>
        <taxon>Pseudomonadota</taxon>
        <taxon>Betaproteobacteria</taxon>
        <taxon>Burkholderiales</taxon>
        <taxon>Aquabacterium</taxon>
    </lineage>
</organism>
<dbReference type="Gene3D" id="3.10.450.30">
    <property type="entry name" value="Microbial ribonucleases"/>
    <property type="match status" value="1"/>
</dbReference>
<gene>
    <name evidence="3" type="ORF">EV672_10535</name>
</gene>
<dbReference type="AlphaFoldDB" id="A0A4V3CVK5"/>
<name>A0A4V3CVK5_9BURK</name>
<dbReference type="GO" id="GO:0004521">
    <property type="term" value="F:RNA endonuclease activity"/>
    <property type="evidence" value="ECO:0007669"/>
    <property type="project" value="InterPro"/>
</dbReference>
<dbReference type="GO" id="GO:0016787">
    <property type="term" value="F:hydrolase activity"/>
    <property type="evidence" value="ECO:0007669"/>
    <property type="project" value="UniProtKB-KW"/>
</dbReference>
<protein>
    <submittedName>
        <fullName evidence="3">Ribonuclease T1</fullName>
    </submittedName>
</protein>
<accession>A0A4V3CVK5</accession>
<dbReference type="Proteomes" id="UP000294593">
    <property type="component" value="Unassembled WGS sequence"/>
</dbReference>